<evidence type="ECO:0000256" key="2">
    <source>
        <dbReference type="SAM" id="MobiDB-lite"/>
    </source>
</evidence>
<dbReference type="Gene3D" id="2.60.120.680">
    <property type="entry name" value="GOLD domain"/>
    <property type="match status" value="1"/>
</dbReference>
<dbReference type="GeneTree" id="ENSGT00530000063651"/>
<dbReference type="Ensembl" id="ENSEBUT00000015351.1">
    <property type="protein sequence ID" value="ENSEBUP00000014777.1"/>
    <property type="gene ID" value="ENSEBUG00000009314.1"/>
</dbReference>
<keyword evidence="1" id="KW-0007">Acetylation</keyword>
<keyword evidence="6" id="KW-1185">Reference proteome</keyword>
<feature type="compositionally biased region" description="Gly residues" evidence="2">
    <location>
        <begin position="453"/>
        <end position="465"/>
    </location>
</feature>
<evidence type="ECO:0000259" key="3">
    <source>
        <dbReference type="PROSITE" id="PS50866"/>
    </source>
</evidence>
<name>A0A8C4WVZ6_EPTBU</name>
<dbReference type="PANTHER" id="PTHR22973">
    <property type="entry name" value="LD35087P"/>
    <property type="match status" value="1"/>
</dbReference>
<dbReference type="FunFam" id="2.60.120.680:FF:000002">
    <property type="entry name" value="Putative Golgi resident protein GCP60"/>
    <property type="match status" value="1"/>
</dbReference>
<dbReference type="PROSITE" id="PS50866">
    <property type="entry name" value="GOLD"/>
    <property type="match status" value="1"/>
</dbReference>
<dbReference type="Pfam" id="PF13897">
    <property type="entry name" value="GOLD_2"/>
    <property type="match status" value="1"/>
</dbReference>
<accession>A0A8C4WVZ6</accession>
<feature type="compositionally biased region" description="Acidic residues" evidence="2">
    <location>
        <begin position="427"/>
        <end position="441"/>
    </location>
</feature>
<dbReference type="InterPro" id="IPR036598">
    <property type="entry name" value="GOLD_dom_sf"/>
</dbReference>
<dbReference type="Gene3D" id="1.20.80.10">
    <property type="match status" value="1"/>
</dbReference>
<feature type="compositionally biased region" description="Polar residues" evidence="2">
    <location>
        <begin position="314"/>
        <end position="329"/>
    </location>
</feature>
<dbReference type="InterPro" id="IPR009038">
    <property type="entry name" value="GOLD_dom"/>
</dbReference>
<evidence type="ECO:0000259" key="4">
    <source>
        <dbReference type="PROSITE" id="PS51228"/>
    </source>
</evidence>
<dbReference type="GO" id="GO:0000062">
    <property type="term" value="F:fatty-acyl-CoA binding"/>
    <property type="evidence" value="ECO:0007669"/>
    <property type="project" value="InterPro"/>
</dbReference>
<feature type="region of interest" description="Disordered" evidence="2">
    <location>
        <begin position="301"/>
        <end position="350"/>
    </location>
</feature>
<evidence type="ECO:0000256" key="1">
    <source>
        <dbReference type="ARBA" id="ARBA00022990"/>
    </source>
</evidence>
<protein>
    <submittedName>
        <fullName evidence="5">Acyl-Coenzyme A binding domain containing 3</fullName>
    </submittedName>
</protein>
<feature type="region of interest" description="Disordered" evidence="2">
    <location>
        <begin position="186"/>
        <end position="235"/>
    </location>
</feature>
<sequence length="524" mass="59172">MASDGDQEARGDEGAMGDNVQQVERVQEAVNTWGFPLSELYHLALTFYKGTSTAGTVNILQSRQSSFSSRCPCWSLPPPFCLLSTLTFSPCALLLPGKSEKEGKAFHLTYDSRLSLMALSKQASAGPYQPETGSDVGYLDVLGSDRRREWAALGEMGKQEAVLKFVEKLAEVCTTFGPYIASHRIERDERERRRREEAERMRREAEEAERRQREEDERKRIEEQQNKLQEEERMRQEQQKQQIMLALNAQTATQFQQYAAQQFPGNPGQQQLLIRQLQEQHYLQYIQQLYQMQIAQQAAALKQQEGEPTEPGSDAQTQDDTSADRSTVSAGEDVLDNGHEESRPCLAAPSMWTRPQIRDFKEKVRQDAESVITVGRGEVVTVRVPTHDEGSYLFWEFATDHYDVGFGVCFEWSEGQAGPPNVHLSESSEEEEDEVEAEPPDEVERNGDVTTDGGAGAVGGGGGGEQSAKALVQEVVPVYRRDCHVEVYAGSHQYPGRGVYLLKFDNSYSLWRSKTVYYRVYYTR</sequence>
<evidence type="ECO:0000313" key="5">
    <source>
        <dbReference type="Ensembl" id="ENSEBUP00000014777.1"/>
    </source>
</evidence>
<dbReference type="InterPro" id="IPR014352">
    <property type="entry name" value="FERM/acyl-CoA-bd_prot_sf"/>
</dbReference>
<reference evidence="5" key="2">
    <citation type="submission" date="2025-09" db="UniProtKB">
        <authorList>
            <consortium name="Ensembl"/>
        </authorList>
    </citation>
    <scope>IDENTIFICATION</scope>
</reference>
<dbReference type="PROSITE" id="PS51228">
    <property type="entry name" value="ACB_2"/>
    <property type="match status" value="1"/>
</dbReference>
<organism evidence="5 6">
    <name type="scientific">Eptatretus burgeri</name>
    <name type="common">Inshore hagfish</name>
    <dbReference type="NCBI Taxonomy" id="7764"/>
    <lineage>
        <taxon>Eukaryota</taxon>
        <taxon>Metazoa</taxon>
        <taxon>Chordata</taxon>
        <taxon>Craniata</taxon>
        <taxon>Vertebrata</taxon>
        <taxon>Cyclostomata</taxon>
        <taxon>Myxini</taxon>
        <taxon>Myxiniformes</taxon>
        <taxon>Myxinidae</taxon>
        <taxon>Eptatretinae</taxon>
        <taxon>Eptatretus</taxon>
    </lineage>
</organism>
<dbReference type="Pfam" id="PF00887">
    <property type="entry name" value="ACBP"/>
    <property type="match status" value="1"/>
</dbReference>
<feature type="region of interest" description="Disordered" evidence="2">
    <location>
        <begin position="417"/>
        <end position="466"/>
    </location>
</feature>
<evidence type="ECO:0000313" key="6">
    <source>
        <dbReference type="Proteomes" id="UP000694388"/>
    </source>
</evidence>
<feature type="domain" description="ACB" evidence="4">
    <location>
        <begin position="37"/>
        <end position="178"/>
    </location>
</feature>
<dbReference type="InterPro" id="IPR052269">
    <property type="entry name" value="Golgi-PI4KB_interaction"/>
</dbReference>
<dbReference type="Proteomes" id="UP000694388">
    <property type="component" value="Unplaced"/>
</dbReference>
<dbReference type="InterPro" id="IPR035984">
    <property type="entry name" value="Acyl-CoA-binding_sf"/>
</dbReference>
<dbReference type="SUPFAM" id="SSF101576">
    <property type="entry name" value="Supernatant protein factor (SPF), C-terminal domain"/>
    <property type="match status" value="1"/>
</dbReference>
<proteinExistence type="predicted"/>
<dbReference type="SUPFAM" id="SSF47027">
    <property type="entry name" value="Acyl-CoA binding protein"/>
    <property type="match status" value="1"/>
</dbReference>
<feature type="domain" description="GOLD" evidence="3">
    <location>
        <begin position="361"/>
        <end position="522"/>
    </location>
</feature>
<dbReference type="GO" id="GO:0000139">
    <property type="term" value="C:Golgi membrane"/>
    <property type="evidence" value="ECO:0007669"/>
    <property type="project" value="TreeGrafter"/>
</dbReference>
<dbReference type="AlphaFoldDB" id="A0A8C4WVZ6"/>
<dbReference type="PANTHER" id="PTHR22973:SF12">
    <property type="entry name" value="LD35087P"/>
    <property type="match status" value="1"/>
</dbReference>
<dbReference type="InterPro" id="IPR000582">
    <property type="entry name" value="Acyl-CoA-binding_protein"/>
</dbReference>
<reference evidence="5" key="1">
    <citation type="submission" date="2025-08" db="UniProtKB">
        <authorList>
            <consortium name="Ensembl"/>
        </authorList>
    </citation>
    <scope>IDENTIFICATION</scope>
</reference>
<feature type="region of interest" description="Disordered" evidence="2">
    <location>
        <begin position="1"/>
        <end position="20"/>
    </location>
</feature>